<evidence type="ECO:0000256" key="1">
    <source>
        <dbReference type="ARBA" id="ARBA00004651"/>
    </source>
</evidence>
<evidence type="ECO:0000256" key="6">
    <source>
        <dbReference type="SAM" id="Phobius"/>
    </source>
</evidence>
<protein>
    <recommendedName>
        <fullName evidence="7">ABC3 transporter permease C-terminal domain-containing protein</fullName>
    </recommendedName>
</protein>
<accession>A0A842B1G0</accession>
<name>A0A842B1G0_9LIST</name>
<keyword evidence="3 6" id="KW-0812">Transmembrane</keyword>
<evidence type="ECO:0000256" key="2">
    <source>
        <dbReference type="ARBA" id="ARBA00022475"/>
    </source>
</evidence>
<evidence type="ECO:0000256" key="5">
    <source>
        <dbReference type="ARBA" id="ARBA00023136"/>
    </source>
</evidence>
<evidence type="ECO:0000256" key="3">
    <source>
        <dbReference type="ARBA" id="ARBA00022692"/>
    </source>
</evidence>
<gene>
    <name evidence="8" type="ORF">HCA55_14640</name>
</gene>
<evidence type="ECO:0000256" key="4">
    <source>
        <dbReference type="ARBA" id="ARBA00022989"/>
    </source>
</evidence>
<proteinExistence type="predicted"/>
<feature type="transmembrane region" description="Helical" evidence="6">
    <location>
        <begin position="21"/>
        <end position="45"/>
    </location>
</feature>
<comment type="subcellular location">
    <subcellularLocation>
        <location evidence="1">Cell membrane</location>
        <topology evidence="1">Multi-pass membrane protein</topology>
    </subcellularLocation>
</comment>
<evidence type="ECO:0000313" key="8">
    <source>
        <dbReference type="EMBL" id="MBC1797970.1"/>
    </source>
</evidence>
<dbReference type="GO" id="GO:0005886">
    <property type="term" value="C:plasma membrane"/>
    <property type="evidence" value="ECO:0007669"/>
    <property type="project" value="UniProtKB-SubCell"/>
</dbReference>
<feature type="domain" description="ABC3 transporter permease C-terminal" evidence="7">
    <location>
        <begin position="295"/>
        <end position="412"/>
    </location>
</feature>
<feature type="transmembrane region" description="Helical" evidence="6">
    <location>
        <begin position="336"/>
        <end position="359"/>
    </location>
</feature>
<dbReference type="AlphaFoldDB" id="A0A842B1G0"/>
<dbReference type="Proteomes" id="UP000548082">
    <property type="component" value="Unassembled WGS sequence"/>
</dbReference>
<dbReference type="RefSeq" id="WP_185545501.1">
    <property type="nucleotide sequence ID" value="NZ_JAARVD010000008.1"/>
</dbReference>
<dbReference type="EMBL" id="JAARVD010000008">
    <property type="protein sequence ID" value="MBC1797970.1"/>
    <property type="molecule type" value="Genomic_DNA"/>
</dbReference>
<keyword evidence="5 6" id="KW-0472">Membrane</keyword>
<reference evidence="8 9" key="1">
    <citation type="submission" date="2020-03" db="EMBL/GenBank/DDBJ databases">
        <title>Soil Listeria distribution.</title>
        <authorList>
            <person name="Liao J."/>
            <person name="Wiedmann M."/>
        </authorList>
    </citation>
    <scope>NUCLEOTIDE SEQUENCE [LARGE SCALE GENOMIC DNA]</scope>
    <source>
        <strain evidence="8 9">FSL L7-0990</strain>
    </source>
</reference>
<dbReference type="Pfam" id="PF02687">
    <property type="entry name" value="FtsX"/>
    <property type="match status" value="1"/>
</dbReference>
<evidence type="ECO:0000313" key="9">
    <source>
        <dbReference type="Proteomes" id="UP000548082"/>
    </source>
</evidence>
<sequence>MAKMKFIFWNFWKNYKKNSKQWLSTGVVTLCGLLLINVTILIVFIGNTYININFTENNSLKWIEVQSDGPPVPLRQISRNKDDRITLLPRYEPLMSGVMFEDYDEKGNIITSINVNNIFVPYDSLGFFGIDVKDIDKGKWDAGKIILFSPFDAKNNGVLEGQKLTVPFDREAFNNEFDLNDSELENYVNKFNENKIEVEVKIREITTLPKYENYSLLPIQLLINQHSKVNSISEDEYISNAKLTDGFYIIVKRFEDVDKIAGEYKSIGYSLEYALESFQNLSDVLSNVKLVSNYFILLVTIIISITFINNCSQILFHRKHEIGLQQALGISKASLIWSTLIEFIFQSIIVMTIILPTIMFEWMVVRNMLTDNIEQMNGVVAVLFVWGINWIIVLAISFIGAMFPLMRTFKLQIVKLLNSID</sequence>
<keyword evidence="4 6" id="KW-1133">Transmembrane helix</keyword>
<feature type="transmembrane region" description="Helical" evidence="6">
    <location>
        <begin position="379"/>
        <end position="405"/>
    </location>
</feature>
<evidence type="ECO:0000259" key="7">
    <source>
        <dbReference type="Pfam" id="PF02687"/>
    </source>
</evidence>
<keyword evidence="2" id="KW-1003">Cell membrane</keyword>
<organism evidence="8 9">
    <name type="scientific">Listeria booriae</name>
    <dbReference type="NCBI Taxonomy" id="1552123"/>
    <lineage>
        <taxon>Bacteria</taxon>
        <taxon>Bacillati</taxon>
        <taxon>Bacillota</taxon>
        <taxon>Bacilli</taxon>
        <taxon>Bacillales</taxon>
        <taxon>Listeriaceae</taxon>
        <taxon>Listeria</taxon>
    </lineage>
</organism>
<dbReference type="InterPro" id="IPR003838">
    <property type="entry name" value="ABC3_permease_C"/>
</dbReference>
<feature type="transmembrane region" description="Helical" evidence="6">
    <location>
        <begin position="294"/>
        <end position="316"/>
    </location>
</feature>
<comment type="caution">
    <text evidence="8">The sequence shown here is derived from an EMBL/GenBank/DDBJ whole genome shotgun (WGS) entry which is preliminary data.</text>
</comment>